<dbReference type="WBParaSite" id="EgrG_001013600">
    <property type="protein sequence ID" value="EgrG_001013600"/>
    <property type="gene ID" value="EgrG_001013600"/>
</dbReference>
<dbReference type="Pfam" id="PF00010">
    <property type="entry name" value="HLH"/>
    <property type="match status" value="1"/>
</dbReference>
<evidence type="ECO:0000256" key="6">
    <source>
        <dbReference type="ARBA" id="ARBA00023015"/>
    </source>
</evidence>
<keyword evidence="4" id="KW-0256">Endoplasmic reticulum</keyword>
<organism evidence="13">
    <name type="scientific">Echinococcus granulosus</name>
    <name type="common">Hydatid tapeworm</name>
    <dbReference type="NCBI Taxonomy" id="6210"/>
    <lineage>
        <taxon>Eukaryota</taxon>
        <taxon>Metazoa</taxon>
        <taxon>Spiralia</taxon>
        <taxon>Lophotrochozoa</taxon>
        <taxon>Platyhelminthes</taxon>
        <taxon>Cestoda</taxon>
        <taxon>Eucestoda</taxon>
        <taxon>Cyclophyllidea</taxon>
        <taxon>Taeniidae</taxon>
        <taxon>Echinococcus</taxon>
        <taxon>Echinococcus granulosus group</taxon>
    </lineage>
</organism>
<evidence type="ECO:0000256" key="3">
    <source>
        <dbReference type="ARBA" id="ARBA00022692"/>
    </source>
</evidence>
<name>A0A068WCC6_ECHGR</name>
<evidence type="ECO:0000313" key="15">
    <source>
        <dbReference type="WBParaSite" id="EgrG_001013600"/>
    </source>
</evidence>
<evidence type="ECO:0000256" key="9">
    <source>
        <dbReference type="ARBA" id="ARBA00023163"/>
    </source>
</evidence>
<dbReference type="PANTHER" id="PTHR46062">
    <property type="entry name" value="STEROL REGULATORY ELEMENT-BINDING PROTEIN"/>
    <property type="match status" value="1"/>
</dbReference>
<dbReference type="GO" id="GO:0005634">
    <property type="term" value="C:nucleus"/>
    <property type="evidence" value="ECO:0007669"/>
    <property type="project" value="UniProtKB-SubCell"/>
</dbReference>
<keyword evidence="5" id="KW-1133">Transmembrane helix</keyword>
<evidence type="ECO:0000256" key="8">
    <source>
        <dbReference type="ARBA" id="ARBA00023136"/>
    </source>
</evidence>
<dbReference type="OrthoDB" id="2133190at2759"/>
<comment type="subcellular location">
    <subcellularLocation>
        <location evidence="2">Endoplasmic reticulum membrane</location>
        <topology evidence="2">Multi-pass membrane protein</topology>
    </subcellularLocation>
    <subcellularLocation>
        <location evidence="1">Nucleus</location>
    </subcellularLocation>
</comment>
<feature type="compositionally biased region" description="Polar residues" evidence="11">
    <location>
        <begin position="308"/>
        <end position="328"/>
    </location>
</feature>
<dbReference type="AlphaFoldDB" id="A0A068WCC6"/>
<gene>
    <name evidence="13" type="ORF">EgrG_001013600</name>
</gene>
<dbReference type="SMART" id="SM00353">
    <property type="entry name" value="HLH"/>
    <property type="match status" value="1"/>
</dbReference>
<keyword evidence="7" id="KW-0238">DNA-binding</keyword>
<evidence type="ECO:0000256" key="1">
    <source>
        <dbReference type="ARBA" id="ARBA00004123"/>
    </source>
</evidence>
<feature type="region of interest" description="Disordered" evidence="11">
    <location>
        <begin position="308"/>
        <end position="347"/>
    </location>
</feature>
<dbReference type="GO" id="GO:0005789">
    <property type="term" value="C:endoplasmic reticulum membrane"/>
    <property type="evidence" value="ECO:0007669"/>
    <property type="project" value="UniProtKB-SubCell"/>
</dbReference>
<dbReference type="Proteomes" id="UP000492820">
    <property type="component" value="Unassembled WGS sequence"/>
</dbReference>
<sequence>MCEFETKTPDDEFASAFDDLDIDAIPLFQTDFVNDVDLDFLLMGCETQSSNNDIKDGNFTRKNSTLASLLKPHPSCGYVPPAPQIHMESNSVIEPGTYKPPQVNLQEYEKHPQLKNALIQEKSLAFSSQSAGIDSVDGPFCASSHPGHSFNDTLPIAINQLNTTNYQHTRAEPQAEGCNLSQQSDDVKSIRRSPHNAIERRYRQSINGKINELREILNASSGDDTKTNKSAVLRRAIDRIRYLEKENECLRIQLSMYENGYAVVNDIDEESHLGFKSSKGRLVRIKADPAAIPQQVEVLRPVQKLRQSPMSQSRALQQPINSWSSQSGHLPPIASSDESSPPSMIGVSSIISSASDDVSAISSPESYQFIHVSRKRNADAHLFQQACPSDAKVGAFYAPGDRSTDDGPIQLPCQSLIMASDGFGRPSPICNPADVTYSNASSTSVNGSNGCQAQIPSSNESESNFTRLSLFWGSFSLLMFNPFVISSSGDANREGAHPTGMPILRLLSAISLSFRHSKESGGTSSALSPLFLSFLYAAQWVVAILLLLFACPRNFGSILPSFLTWGCGKRIQGVVSKLPGGRVALMHWKQSHEYTKKKAWVEAGSQLKESLTVLGASPSIGNGLISAFYARASAYVEGLRFAIYRLPQFFWPLIRKYPIPRASHLSQSDAPTVSQLRRQLLDLKFLDLIHLSNNDPVTQECPVVSEMSGRECLHVVHLMFACLNDFVVGWSSAHRGRSVDLAELTRLGLVLALSAKRFFGVNWLGDLLLRATQRIAGNLNDGSICLGPEDGPIMAMLLALFSNEFCQKHKVEGKGTVYNSFLKIQLQKPNGSPSKSLVVDEVNYDLCEIFITRALECIVFSNLEPTSPFESYLKEIKRLTLRLYSEKSSFFRTLASDGSLESSLLLTHGESDSEAAWEEKVEQPDENNIWWLSILEIAGRWYASSLDFEDVATVEHITPSPSKMDADARLISLAYNLLYVTQSKAFNAAEASLEVVAKPLLEVWTAVREASDLLEQTPSRKCGSLAFPLEKGFKQTVDLRNYVYGMYQVVAQDWILHSLNSIANRLQQESSHRDDVVFGMSGCHQPSLSFNSIIRLFSDTLERQRRLVRCLQASPALWLTKVEVMYRQLNRANPVWTNLIWDQRIPLVHLRKALSDKAPRVNTKRPIDGWEMSTQKSRLVHTKYIGQ</sequence>
<evidence type="ECO:0000259" key="12">
    <source>
        <dbReference type="PROSITE" id="PS50888"/>
    </source>
</evidence>
<keyword evidence="6" id="KW-0805">Transcription regulation</keyword>
<evidence type="ECO:0000256" key="10">
    <source>
        <dbReference type="ARBA" id="ARBA00023242"/>
    </source>
</evidence>
<dbReference type="GO" id="GO:0046983">
    <property type="term" value="F:protein dimerization activity"/>
    <property type="evidence" value="ECO:0007669"/>
    <property type="project" value="InterPro"/>
</dbReference>
<dbReference type="EMBL" id="LK028577">
    <property type="protein sequence ID" value="CDS17387.1"/>
    <property type="molecule type" value="Genomic_DNA"/>
</dbReference>
<keyword evidence="3" id="KW-0812">Transmembrane</keyword>
<evidence type="ECO:0000256" key="4">
    <source>
        <dbReference type="ARBA" id="ARBA00022824"/>
    </source>
</evidence>
<evidence type="ECO:0000313" key="13">
    <source>
        <dbReference type="EMBL" id="CDS17387.1"/>
    </source>
</evidence>
<evidence type="ECO:0000256" key="2">
    <source>
        <dbReference type="ARBA" id="ARBA00004477"/>
    </source>
</evidence>
<dbReference type="SUPFAM" id="SSF47459">
    <property type="entry name" value="HLH, helix-loop-helix DNA-binding domain"/>
    <property type="match status" value="1"/>
</dbReference>
<dbReference type="InterPro" id="IPR036638">
    <property type="entry name" value="HLH_DNA-bd_sf"/>
</dbReference>
<dbReference type="GO" id="GO:0000978">
    <property type="term" value="F:RNA polymerase II cis-regulatory region sequence-specific DNA binding"/>
    <property type="evidence" value="ECO:0007669"/>
    <property type="project" value="TreeGrafter"/>
</dbReference>
<evidence type="ECO:0000256" key="11">
    <source>
        <dbReference type="SAM" id="MobiDB-lite"/>
    </source>
</evidence>
<reference evidence="13 14" key="1">
    <citation type="journal article" date="2013" name="Nature">
        <title>The genomes of four tapeworm species reveal adaptations to parasitism.</title>
        <authorList>
            <person name="Tsai I.J."/>
            <person name="Zarowiecki M."/>
            <person name="Holroyd N."/>
            <person name="Garciarrubio A."/>
            <person name="Sanchez-Flores A."/>
            <person name="Brooks K.L."/>
            <person name="Tracey A."/>
            <person name="Bobes R.J."/>
            <person name="Fragoso G."/>
            <person name="Sciutto E."/>
            <person name="Aslett M."/>
            <person name="Beasley H."/>
            <person name="Bennett H.M."/>
            <person name="Cai J."/>
            <person name="Camicia F."/>
            <person name="Clark R."/>
            <person name="Cucher M."/>
            <person name="De Silva N."/>
            <person name="Day T.A."/>
            <person name="Deplazes P."/>
            <person name="Estrada K."/>
            <person name="Fernandez C."/>
            <person name="Holland P.W."/>
            <person name="Hou J."/>
            <person name="Hu S."/>
            <person name="Huckvale T."/>
            <person name="Hung S.S."/>
            <person name="Kamenetzky L."/>
            <person name="Keane J.A."/>
            <person name="Kiss F."/>
            <person name="Koziol U."/>
            <person name="Lambert O."/>
            <person name="Liu K."/>
            <person name="Luo X."/>
            <person name="Luo Y."/>
            <person name="Macchiaroli N."/>
            <person name="Nichol S."/>
            <person name="Paps J."/>
            <person name="Parkinson J."/>
            <person name="Pouchkina-Stantcheva N."/>
            <person name="Riddiford N."/>
            <person name="Rosenzvit M."/>
            <person name="Salinas G."/>
            <person name="Wasmuth J.D."/>
            <person name="Zamanian M."/>
            <person name="Zheng Y."/>
            <person name="Cai X."/>
            <person name="Soberon X."/>
            <person name="Olson P.D."/>
            <person name="Laclette J.P."/>
            <person name="Brehm K."/>
            <person name="Berriman M."/>
            <person name="Garciarrubio A."/>
            <person name="Bobes R.J."/>
            <person name="Fragoso G."/>
            <person name="Sanchez-Flores A."/>
            <person name="Estrada K."/>
            <person name="Cevallos M.A."/>
            <person name="Morett E."/>
            <person name="Gonzalez V."/>
            <person name="Portillo T."/>
            <person name="Ochoa-Leyva A."/>
            <person name="Jose M.V."/>
            <person name="Sciutto E."/>
            <person name="Landa A."/>
            <person name="Jimenez L."/>
            <person name="Valdes V."/>
            <person name="Carrero J.C."/>
            <person name="Larralde C."/>
            <person name="Morales-Montor J."/>
            <person name="Limon-Lason J."/>
            <person name="Soberon X."/>
            <person name="Laclette J.P."/>
        </authorList>
    </citation>
    <scope>NUCLEOTIDE SEQUENCE [LARGE SCALE GENOMIC DNA]</scope>
</reference>
<keyword evidence="10" id="KW-0539">Nucleus</keyword>
<reference evidence="13" key="2">
    <citation type="submission" date="2014-06" db="EMBL/GenBank/DDBJ databases">
        <authorList>
            <person name="Aslett M."/>
        </authorList>
    </citation>
    <scope>NUCLEOTIDE SEQUENCE</scope>
</reference>
<reference evidence="15" key="3">
    <citation type="submission" date="2020-10" db="UniProtKB">
        <authorList>
            <consortium name="WormBaseParasite"/>
        </authorList>
    </citation>
    <scope>IDENTIFICATION</scope>
</reference>
<feature type="domain" description="BHLH" evidence="12">
    <location>
        <begin position="190"/>
        <end position="243"/>
    </location>
</feature>
<keyword evidence="9" id="KW-0804">Transcription</keyword>
<dbReference type="Gene3D" id="4.10.280.10">
    <property type="entry name" value="Helix-loop-helix DNA-binding domain"/>
    <property type="match status" value="1"/>
</dbReference>
<protein>
    <submittedName>
        <fullName evidence="13 15">Sterol regulatory element binding protein 1</fullName>
    </submittedName>
</protein>
<dbReference type="GO" id="GO:0000981">
    <property type="term" value="F:DNA-binding transcription factor activity, RNA polymerase II-specific"/>
    <property type="evidence" value="ECO:0007669"/>
    <property type="project" value="TreeGrafter"/>
</dbReference>
<evidence type="ECO:0000256" key="5">
    <source>
        <dbReference type="ARBA" id="ARBA00022989"/>
    </source>
</evidence>
<accession>A0A068WCC6</accession>
<dbReference type="PANTHER" id="PTHR46062:SF1">
    <property type="entry name" value="LP12374P"/>
    <property type="match status" value="1"/>
</dbReference>
<evidence type="ECO:0000256" key="7">
    <source>
        <dbReference type="ARBA" id="ARBA00023125"/>
    </source>
</evidence>
<keyword evidence="8" id="KW-0472">Membrane</keyword>
<dbReference type="InterPro" id="IPR011598">
    <property type="entry name" value="bHLH_dom"/>
</dbReference>
<evidence type="ECO:0000313" key="14">
    <source>
        <dbReference type="Proteomes" id="UP000492820"/>
    </source>
</evidence>
<dbReference type="PROSITE" id="PS50888">
    <property type="entry name" value="BHLH"/>
    <property type="match status" value="1"/>
</dbReference>
<proteinExistence type="predicted"/>